<dbReference type="PANTHER" id="PTHR43496:SF1">
    <property type="entry name" value="POLYGALACTURONAN_RHAMNOGALACTURONAN TRANSPORT SYSTEM PERMEASE PROTEIN YTEP"/>
    <property type="match status" value="1"/>
</dbReference>
<gene>
    <name evidence="7" type="ORF">SAMN05878282_101551</name>
</gene>
<feature type="transmembrane region" description="Helical" evidence="5">
    <location>
        <begin position="117"/>
        <end position="138"/>
    </location>
</feature>
<feature type="transmembrane region" description="Helical" evidence="5">
    <location>
        <begin position="85"/>
        <end position="105"/>
    </location>
</feature>
<comment type="similarity">
    <text evidence="5">Belongs to the binding-protein-dependent transport system permease family.</text>
</comment>
<accession>A0A1N6NUK5</accession>
<dbReference type="AlphaFoldDB" id="A0A1N6NUK5"/>
<dbReference type="InterPro" id="IPR035906">
    <property type="entry name" value="MetI-like_sf"/>
</dbReference>
<reference evidence="7 8" key="1">
    <citation type="submission" date="2017-01" db="EMBL/GenBank/DDBJ databases">
        <authorList>
            <person name="Mah S.A."/>
            <person name="Swanson W.J."/>
            <person name="Moy G.W."/>
            <person name="Vacquier V.D."/>
        </authorList>
    </citation>
    <scope>NUCLEOTIDE SEQUENCE [LARGE SCALE GENOMIC DNA]</scope>
    <source>
        <strain evidence="7 8">RU36E</strain>
    </source>
</reference>
<dbReference type="GO" id="GO:0055085">
    <property type="term" value="P:transmembrane transport"/>
    <property type="evidence" value="ECO:0007669"/>
    <property type="project" value="InterPro"/>
</dbReference>
<evidence type="ECO:0000256" key="3">
    <source>
        <dbReference type="ARBA" id="ARBA00022989"/>
    </source>
</evidence>
<evidence type="ECO:0000256" key="2">
    <source>
        <dbReference type="ARBA" id="ARBA00022692"/>
    </source>
</evidence>
<feature type="transmembrane region" description="Helical" evidence="5">
    <location>
        <begin position="359"/>
        <end position="380"/>
    </location>
</feature>
<feature type="transmembrane region" description="Helical" evidence="5">
    <location>
        <begin position="425"/>
        <end position="444"/>
    </location>
</feature>
<name>A0A1N6NUK5_AQUAC</name>
<proteinExistence type="inferred from homology"/>
<dbReference type="InterPro" id="IPR000515">
    <property type="entry name" value="MetI-like"/>
</dbReference>
<dbReference type="InterPro" id="IPR017664">
    <property type="entry name" value="AminoethylPonate_ABC_perm-1"/>
</dbReference>
<feature type="domain" description="ABC transmembrane type-1" evidence="6">
    <location>
        <begin position="79"/>
        <end position="275"/>
    </location>
</feature>
<dbReference type="Pfam" id="PF00528">
    <property type="entry name" value="BPD_transp_1"/>
    <property type="match status" value="2"/>
</dbReference>
<evidence type="ECO:0000256" key="5">
    <source>
        <dbReference type="RuleBase" id="RU363032"/>
    </source>
</evidence>
<dbReference type="EMBL" id="FTMP01000001">
    <property type="protein sequence ID" value="SIP95713.1"/>
    <property type="molecule type" value="Genomic_DNA"/>
</dbReference>
<keyword evidence="2 5" id="KW-0812">Transmembrane</keyword>
<sequence>MEALASQRLPMAARRWPADLADRLFVRGGQWLLLALLLLAVLLPLLAMLWRGLAGEPGQGGGLLAARELVASANFRWLLGNSLKSALAVVLIVLPLAYAFAYALQRTCVPGKGLWRGISLLPLLAPSMLPGIALIYLFGNQGVLRHLLTDNIYGFWGIVLGQAIYTFPHALMVLLSALALADARLFDAASSMGASRWRAFRSITWPGSRQGVFAAACLVFTLCVTDFGVPVVVGGDYQVLALEAYKAVVGQQQFGRGALIGLFLLLPALLSFAVDLWLRRRQRETMGGRAQVYHPQPSRGRDGAFLLLVLLVCACLLGVFGMAVYSSLVKFWPYDLSLSLHHYAFSELPGGWLAYRNSLLLATCCALFGGVLIFLGSYLLEKTRQSPLTQLLRLLCFIPMAVPGLVLGLGYVFFFNLPANPLHGLYGSLTLLVICTVAHFLTTAQMTASAALRQLDGEFEAAALSLKVPLLRHFFRVTLPICLPALLDIVRYLFVSAMTTVSAVIFLYSPDSLLAAIAVLNMDDAGNVGGAAAMSTLILLTSAAVSLLLAGASRGLLRRSQAWRAAPGH</sequence>
<dbReference type="Gene3D" id="1.10.3720.10">
    <property type="entry name" value="MetI-like"/>
    <property type="match status" value="2"/>
</dbReference>
<keyword evidence="5" id="KW-0813">Transport</keyword>
<protein>
    <submittedName>
        <fullName evidence="7">Iron(III) transport system permease protein</fullName>
    </submittedName>
</protein>
<evidence type="ECO:0000313" key="7">
    <source>
        <dbReference type="EMBL" id="SIP95713.1"/>
    </source>
</evidence>
<dbReference type="PANTHER" id="PTHR43496">
    <property type="entry name" value="PROTEIN LPLB"/>
    <property type="match status" value="1"/>
</dbReference>
<feature type="transmembrane region" description="Helical" evidence="5">
    <location>
        <begin position="392"/>
        <end position="413"/>
    </location>
</feature>
<dbReference type="GO" id="GO:0005886">
    <property type="term" value="C:plasma membrane"/>
    <property type="evidence" value="ECO:0007669"/>
    <property type="project" value="UniProtKB-SubCell"/>
</dbReference>
<dbReference type="RefSeq" id="WP_076423878.1">
    <property type="nucleotide sequence ID" value="NZ_FTMP01000001.1"/>
</dbReference>
<dbReference type="SUPFAM" id="SSF161098">
    <property type="entry name" value="MetI-like"/>
    <property type="match status" value="2"/>
</dbReference>
<feature type="transmembrane region" description="Helical" evidence="5">
    <location>
        <begin position="528"/>
        <end position="550"/>
    </location>
</feature>
<evidence type="ECO:0000313" key="8">
    <source>
        <dbReference type="Proteomes" id="UP000185841"/>
    </source>
</evidence>
<feature type="transmembrane region" description="Helical" evidence="5">
    <location>
        <begin position="211"/>
        <end position="233"/>
    </location>
</feature>
<dbReference type="PROSITE" id="PS50928">
    <property type="entry name" value="ABC_TM1"/>
    <property type="match status" value="2"/>
</dbReference>
<keyword evidence="3 5" id="KW-1133">Transmembrane helix</keyword>
<dbReference type="NCBIfam" id="TIGR03262">
    <property type="entry name" value="PhnU2"/>
    <property type="match status" value="1"/>
</dbReference>
<evidence type="ECO:0000256" key="1">
    <source>
        <dbReference type="ARBA" id="ARBA00004651"/>
    </source>
</evidence>
<feature type="transmembrane region" description="Helical" evidence="5">
    <location>
        <begin position="304"/>
        <end position="328"/>
    </location>
</feature>
<feature type="transmembrane region" description="Helical" evidence="5">
    <location>
        <begin position="31"/>
        <end position="50"/>
    </location>
</feature>
<feature type="transmembrane region" description="Helical" evidence="5">
    <location>
        <begin position="158"/>
        <end position="181"/>
    </location>
</feature>
<organism evidence="7 8">
    <name type="scientific">Aquipseudomonas alcaligenes</name>
    <name type="common">Pseudomonas alcaligenes</name>
    <dbReference type="NCBI Taxonomy" id="43263"/>
    <lineage>
        <taxon>Bacteria</taxon>
        <taxon>Pseudomonadati</taxon>
        <taxon>Pseudomonadota</taxon>
        <taxon>Gammaproteobacteria</taxon>
        <taxon>Pseudomonadales</taxon>
        <taxon>Pseudomonadaceae</taxon>
        <taxon>Aquipseudomonas</taxon>
    </lineage>
</organism>
<evidence type="ECO:0000259" key="6">
    <source>
        <dbReference type="PROSITE" id="PS50928"/>
    </source>
</evidence>
<keyword evidence="4 5" id="KW-0472">Membrane</keyword>
<dbReference type="Proteomes" id="UP000185841">
    <property type="component" value="Unassembled WGS sequence"/>
</dbReference>
<dbReference type="CDD" id="cd06261">
    <property type="entry name" value="TM_PBP2"/>
    <property type="match status" value="2"/>
</dbReference>
<evidence type="ECO:0000256" key="4">
    <source>
        <dbReference type="ARBA" id="ARBA00023136"/>
    </source>
</evidence>
<feature type="transmembrane region" description="Helical" evidence="5">
    <location>
        <begin position="489"/>
        <end position="508"/>
    </location>
</feature>
<comment type="subcellular location">
    <subcellularLocation>
        <location evidence="1 5">Cell membrane</location>
        <topology evidence="1 5">Multi-pass membrane protein</topology>
    </subcellularLocation>
</comment>
<feature type="transmembrane region" description="Helical" evidence="5">
    <location>
        <begin position="253"/>
        <end position="278"/>
    </location>
</feature>
<feature type="domain" description="ABC transmembrane type-1" evidence="6">
    <location>
        <begin position="355"/>
        <end position="549"/>
    </location>
</feature>